<name>A0AAE2ZQA8_9HYPH</name>
<comment type="subcellular location">
    <subcellularLocation>
        <location evidence="1">Endomembrane system</location>
        <topology evidence="1">Multi-pass membrane protein</topology>
    </subcellularLocation>
</comment>
<evidence type="ECO:0000256" key="1">
    <source>
        <dbReference type="ARBA" id="ARBA00004127"/>
    </source>
</evidence>
<reference evidence="6" key="1">
    <citation type="submission" date="2021-08" db="EMBL/GenBank/DDBJ databases">
        <title>Hoeflea bacterium WL0058 sp. nov., isolated from the sediment.</title>
        <authorList>
            <person name="Wang L."/>
            <person name="Zhang D."/>
        </authorList>
    </citation>
    <scope>NUCLEOTIDE SEQUENCE</scope>
    <source>
        <strain evidence="6">WL0058</strain>
    </source>
</reference>
<proteinExistence type="predicted"/>
<dbReference type="PIRSF" id="PIRSF031804">
    <property type="entry name" value="UCP031804"/>
    <property type="match status" value="1"/>
</dbReference>
<gene>
    <name evidence="6" type="ORF">K1W69_15080</name>
</gene>
<accession>A0AAE2ZQA8</accession>
<dbReference type="AlphaFoldDB" id="A0AAE2ZQA8"/>
<dbReference type="EMBL" id="JAICBX010000002">
    <property type="protein sequence ID" value="MBW8638518.1"/>
    <property type="molecule type" value="Genomic_DNA"/>
</dbReference>
<dbReference type="InterPro" id="IPR016983">
    <property type="entry name" value="UCP031804"/>
</dbReference>
<keyword evidence="3" id="KW-1133">Transmembrane helix</keyword>
<evidence type="ECO:0000313" key="6">
    <source>
        <dbReference type="EMBL" id="MBW8638518.1"/>
    </source>
</evidence>
<organism evidence="6 7">
    <name type="scientific">Flavimaribacter sediminis</name>
    <dbReference type="NCBI Taxonomy" id="2865987"/>
    <lineage>
        <taxon>Bacteria</taxon>
        <taxon>Pseudomonadati</taxon>
        <taxon>Pseudomonadota</taxon>
        <taxon>Alphaproteobacteria</taxon>
        <taxon>Hyphomicrobiales</taxon>
        <taxon>Rhizobiaceae</taxon>
        <taxon>Flavimaribacter</taxon>
    </lineage>
</organism>
<evidence type="ECO:0000256" key="2">
    <source>
        <dbReference type="ARBA" id="ARBA00022692"/>
    </source>
</evidence>
<dbReference type="GO" id="GO:0012505">
    <property type="term" value="C:endomembrane system"/>
    <property type="evidence" value="ECO:0007669"/>
    <property type="project" value="UniProtKB-SubCell"/>
</dbReference>
<evidence type="ECO:0000256" key="4">
    <source>
        <dbReference type="ARBA" id="ARBA00023136"/>
    </source>
</evidence>
<evidence type="ECO:0000259" key="5">
    <source>
        <dbReference type="Pfam" id="PF06803"/>
    </source>
</evidence>
<dbReference type="Proteomes" id="UP001196509">
    <property type="component" value="Unassembled WGS sequence"/>
</dbReference>
<keyword evidence="2" id="KW-0812">Transmembrane</keyword>
<sequence>MDTVKIGEILEPGDEDARRERDRKVRKGFWTTLRRAARQLPFVEDVVAAYYCALDSNTPTRVRGVLLAALAYFVFPMDTLPDFLAFVGFTDDIAVLGAAIAAIRTHITPAHYAAARRALEDTETARS</sequence>
<evidence type="ECO:0000256" key="3">
    <source>
        <dbReference type="ARBA" id="ARBA00022989"/>
    </source>
</evidence>
<dbReference type="InterPro" id="IPR010652">
    <property type="entry name" value="DUF1232"/>
</dbReference>
<comment type="caution">
    <text evidence="6">The sequence shown here is derived from an EMBL/GenBank/DDBJ whole genome shotgun (WGS) entry which is preliminary data.</text>
</comment>
<protein>
    <submittedName>
        <fullName evidence="6">DUF1232 domain-containing protein</fullName>
    </submittedName>
</protein>
<evidence type="ECO:0000313" key="7">
    <source>
        <dbReference type="Proteomes" id="UP001196509"/>
    </source>
</evidence>
<dbReference type="Pfam" id="PF06803">
    <property type="entry name" value="DUF1232"/>
    <property type="match status" value="1"/>
</dbReference>
<dbReference type="RefSeq" id="WP_220229133.1">
    <property type="nucleotide sequence ID" value="NZ_JAICBX010000002.1"/>
</dbReference>
<feature type="domain" description="DUF1232" evidence="5">
    <location>
        <begin position="63"/>
        <end position="97"/>
    </location>
</feature>
<keyword evidence="4" id="KW-0472">Membrane</keyword>
<keyword evidence="7" id="KW-1185">Reference proteome</keyword>